<feature type="compositionally biased region" description="Polar residues" evidence="1">
    <location>
        <begin position="1226"/>
        <end position="1236"/>
    </location>
</feature>
<dbReference type="EMBL" id="ML975150">
    <property type="protein sequence ID" value="KAF1816029.1"/>
    <property type="molecule type" value="Genomic_DNA"/>
</dbReference>
<feature type="compositionally biased region" description="Basic and acidic residues" evidence="1">
    <location>
        <begin position="811"/>
        <end position="869"/>
    </location>
</feature>
<feature type="compositionally biased region" description="Low complexity" evidence="1">
    <location>
        <begin position="2557"/>
        <end position="2569"/>
    </location>
</feature>
<feature type="compositionally biased region" description="Basic residues" evidence="1">
    <location>
        <begin position="4041"/>
        <end position="4058"/>
    </location>
</feature>
<feature type="compositionally biased region" description="Polar residues" evidence="1">
    <location>
        <begin position="4130"/>
        <end position="4151"/>
    </location>
</feature>
<evidence type="ECO:0000313" key="2">
    <source>
        <dbReference type="EMBL" id="KAF1816029.1"/>
    </source>
</evidence>
<feature type="compositionally biased region" description="Basic and acidic residues" evidence="1">
    <location>
        <begin position="4328"/>
        <end position="4340"/>
    </location>
</feature>
<feature type="compositionally biased region" description="Polar residues" evidence="1">
    <location>
        <begin position="2596"/>
        <end position="2606"/>
    </location>
</feature>
<feature type="region of interest" description="Disordered" evidence="1">
    <location>
        <begin position="1588"/>
        <end position="1674"/>
    </location>
</feature>
<feature type="compositionally biased region" description="Basic and acidic residues" evidence="1">
    <location>
        <begin position="2159"/>
        <end position="2171"/>
    </location>
</feature>
<feature type="compositionally biased region" description="Basic and acidic residues" evidence="1">
    <location>
        <begin position="2404"/>
        <end position="2419"/>
    </location>
</feature>
<name>A0A6G1GDU3_9PEZI</name>
<feature type="compositionally biased region" description="Acidic residues" evidence="1">
    <location>
        <begin position="2499"/>
        <end position="2513"/>
    </location>
</feature>
<organism evidence="2">
    <name type="scientific">Eremomyces bilateralis CBS 781.70</name>
    <dbReference type="NCBI Taxonomy" id="1392243"/>
    <lineage>
        <taxon>Eukaryota</taxon>
        <taxon>Fungi</taxon>
        <taxon>Dikarya</taxon>
        <taxon>Ascomycota</taxon>
        <taxon>Pezizomycotina</taxon>
        <taxon>Dothideomycetes</taxon>
        <taxon>Dothideomycetes incertae sedis</taxon>
        <taxon>Eremomycetales</taxon>
        <taxon>Eremomycetaceae</taxon>
        <taxon>Eremomyces</taxon>
    </lineage>
</organism>
<feature type="compositionally biased region" description="Basic and acidic residues" evidence="1">
    <location>
        <begin position="976"/>
        <end position="986"/>
    </location>
</feature>
<feature type="compositionally biased region" description="Low complexity" evidence="1">
    <location>
        <begin position="1125"/>
        <end position="1135"/>
    </location>
</feature>
<reference evidence="4" key="2">
    <citation type="submission" date="2020-04" db="EMBL/GenBank/DDBJ databases">
        <authorList>
            <consortium name="NCBI Genome Project"/>
        </authorList>
    </citation>
    <scope>NUCLEOTIDE SEQUENCE</scope>
    <source>
        <strain evidence="4">CBS 781.70</strain>
    </source>
</reference>
<feature type="compositionally biased region" description="Basic and acidic residues" evidence="1">
    <location>
        <begin position="3010"/>
        <end position="3021"/>
    </location>
</feature>
<feature type="compositionally biased region" description="Basic and acidic residues" evidence="1">
    <location>
        <begin position="499"/>
        <end position="511"/>
    </location>
</feature>
<feature type="compositionally biased region" description="Basic residues" evidence="1">
    <location>
        <begin position="3947"/>
        <end position="3960"/>
    </location>
</feature>
<feature type="region of interest" description="Disordered" evidence="1">
    <location>
        <begin position="3480"/>
        <end position="3787"/>
    </location>
</feature>
<feature type="compositionally biased region" description="Basic residues" evidence="1">
    <location>
        <begin position="2224"/>
        <end position="2235"/>
    </location>
</feature>
<evidence type="ECO:0000256" key="1">
    <source>
        <dbReference type="SAM" id="MobiDB-lite"/>
    </source>
</evidence>
<feature type="compositionally biased region" description="Low complexity" evidence="1">
    <location>
        <begin position="3411"/>
        <end position="3424"/>
    </location>
</feature>
<feature type="compositionally biased region" description="Basic residues" evidence="1">
    <location>
        <begin position="1820"/>
        <end position="1831"/>
    </location>
</feature>
<protein>
    <submittedName>
        <fullName evidence="2 4">Uncharacterized protein</fullName>
    </submittedName>
</protein>
<feature type="compositionally biased region" description="Basic residues" evidence="1">
    <location>
        <begin position="1943"/>
        <end position="1955"/>
    </location>
</feature>
<sequence length="4655" mass="507921">METEREQERDRERQREMERERERERDRDRERERQRQVIKEQEEREERERRRMRQKEREEQEELENRMRRREKEEEEAKERVRDSSSTRAREEAARAQQEYEAARARREEIQRELYSRKDEKSSEPKPHEAEIDRQIERKQIELRGREQKALGHNPAVPIAAAAVAGAVAVAAGTMMSRSESDQGSRHEKVVEPREFRTVAPKEPYQVVEPKEIPIVAPEESYAVREARHVTIEPSQVAIDFVHGDALADPDFFKKRRKAKQAQPQSPPEPEDKARSKKEAELARRAADRVIEDLEHKYEAGPVNQADFFTPDILKDHSAPASPRIEPNADNDMTVYHDPHDAAMASRSVPPYEKPYALHVAGLSPHPWPVPTLKLIEPTPPPSRATTPVPSEPPGAAETTTAEPTPSAPAVAEPTVPEPTTAEPTTAEPTTAEPTTAEPTTAGAADERTRSTGSKVTWGKDQTHHYEVQAPEGHRDSYNADPDTRGAHYEIAVDVDDPEGPKRTTYKHENTEEPAWAASRDISPIRIPSPVRRSVSHSPVRDTEGDITDDRRVVNSDEEQEKVYESHSPHVEPVVVTPGEQEGGSLYRTPFYETVTDLGFDADEPPGTGHGAVLGEVEEEEPRTPRRSAHSAMPGGFDDEEDSPVLDRAPEPTPPREKRSKKSKFADIAASAAAGAAASTIAREIGMEDEPTRNGNRSIVEEEPPSSKKGKKKKKKGSRAFSPEATSSPSRASLPEDIDDELATSRDFSQSVADSGYVSRPSQSVADVADAPQDASFADFEEPKKKKKAKKKSKNRDDDFERSVESIGDANIDRDETRKIFEEPDSYAEERDRESSKSRKSRQEEDSEHEDHERSREAKASARFDDDKKSRRKSRDKYDYDEDRSSKRASRRDSEKYETTSVVSEPADFFETPKKSKRRSKGVDDDAASEVGSTVSLPAKPGSSSSKVKEKRSGILGNLFGKGSSQSEASKTSTRSVDDHDVDERRVKKKRSGSTKYGSDDEPDRHSHQSGERSDKKRSKDDHGLESSSRRSNGESRESKEYDRRKHRSRDDRSSSRHGDSDQESFLAERAEMGQGPLPAKQPVVTDFEQSSRSLTEDLSREIDLEDLSIIPAPSDEPDVHEEASVSPKSSSPMDSMERIPPLTLPSQERPTSWHGMQLDPFAVAAANRDEAASRSISQPPSPRLTSTDVPFERLTSSEFAENSPSSPLEYQRSQSTTAIPVRFRWQSSTPTLQRLTSVSSPVESPQSPSPTSRLRHTKTHSAEYRTNTQEVRPLYLVERTRQIPEVEDSYPELPESAETSRSPSLQDMEEFVSAVQSPEQSFADFADVAPFDEGRDLFVDTTLDDVLGSQEVTPRATTFPPGVLDLLADREVELDASQHHILTQTRDLDEGLETVSTAKQIPEATPALERASVRDLDISTLPALPVSRPSTPEQLVKKPGYYSPREIVEPISEAAPTLEAEEVQDFDISTLPALPESRPSTPEHLDKVPTGLSLGEFTGVASIGGAVGLAVHELLKDDQKGPTREITQSKLPETIGQDAGHAMPPPSAPEPKEAHPDDPTDKPIERAVIEDAGLAATIHEREASEPAFGKPALIQEEPATPVPFLLARRESKKAKKKDKKKGKKGGKSSEPTPDESVADDVAVDQHHDVEEAPTTSPAGDTIETGLEASSGVPRAAAEFAQEQEVAVPQADHRIDTRDELPAATNVDQDVVIVLEEPAKPVGESIGQVSVAEGPFAQPSVIDPETDDIVGDCGIAEIHTEHSLVADDIALAPQPVEHGVEDKDMTQDESVIEPLPGSEESKEAFPATTEEPEWTETLKSKKGKKKGKKAKGWAAFDDEETEPLAFSATESNPEQVVEGPNVDVQSEQTAPIAFVSGKKSKKVKKAKRQSTFEEALPDTSGTGGLANSPDEDETSPMPEDVPEESFEVARGPEEEPFVLPTGKKSKKEKKKSKRHSPFEEGIPVPSGADVPIAAPDAHEGAPVPEVVEMSNEPFEVEPEPEVEPFVLSTGKKSKKDKKKAKRQSTFDEELPDPGAIESRAAPTLEEDVAAAEEAGPLEVPPAVEVNKEEGTFVVPSGKKSKKDKKKAKRRPTFAEEFPDPGATEFRASTPTPEETIAAAEEIEPLEDPPPAEANMEEEAFPVPCGKKSKKDKQKAKRQFTFDEEHLDDGTRDIPATVPGLEEEIKAEIPEEPLAVELREQEPSEAPLAAEEINKEVPSVTSSGKKSKKDKKKAKRQSVLDEVESDAAANESPGAFPTLNEEIEAEILPESFVVEPEQEEPFLVPSGKRSKKDKKKAKRQSVLEEPTESIEQEVHIDAPIPGFPLAEREPSIQVADDPLTLTPDKVKPQTTFDEGTTESIDRDVPVHIPSVDLPLADHEPPSSQPQDDSAQPQEDPFLWTSNKEATFDKELTESIERDVPIDTPSVDLLAPEDEPSEPRAIDEPEEDPFTFTSSKKSKKDKKKAKRQSVFNEVPEESNEREISVNSSSAELPPAEVEPPQQEEVEGIVEPDEDPFTFTSSKKSKKDKKKAKRQSVFNEVPEESNEREISVNSSSAELPPAEVEPPQQEVEGIVEPDEDPFTFTSSKKSKKDKKKTKGQSIFENTVDSCTEDTPIEVTDSGPEPVSAQELAPLLPTGKKSKKDKKKSKAWTAFEETPEAPSGDVSASAAEQTLAVQPIDDAEDPFVPASTGKKSKKDKKKRAAWTAWEDTEPGQVEPVGDVAAPSETALEDAPLAGTPIEESPKLDVPANTESQREVPVEQDSENQIRAEEPVATTPDEPETFEPVRKGKKKKREIRKSKAKFQDEPFMSNPDVEEQVTQPTDTAKTLEEHESDSVTLPEWNISPPVAELDDGHVRKIPLPPVTEDENLEDGVEPDDQPISDDIDGPFESPHDKLSRDLEPMQDLADISQILNKPESAQAEQHQPTYLPEFSDMDCDLLGTSEVVTDPHAATEDIEATQHQVQSPVEATIVPGHLQDVHEPQAEHPATRLEETNDVSIDAATVPLLTVEDGGLDKPIETEHAPAETVPAEEFNVVQDQDIAEAVEEKGVEAELEPAVAWTAKKDKKSKKKKKGAKAAEPEPKEPVTLADRDMTTDQGVETLEAPGLLVSDEARPSPAEESTSLSEPTETILPETANMPIEQPVEADGSEWTQPIKKSKKDKKKKRKGLVIEEDQPAGAKTTLQPQLGISTQADVSAIEVKEPEGGMAISDATADDSAPIEATEPPLLDSQLTAAAEATVPGPVVGAEQEVMDSVTLDTEAPADVDEEWRVPSKKSKKDKKNKRKNIGIESEAPIQTKNIPQSEEGPTQVGTSGTQEEPPLETPPGSDMIEPVLLVEDAKTATNPLDSTFAAEPPAPKSMAVVEAESGDLPTPIPETQAEAVEEEWAVPSKKSKKDKKKRKGQQAVAEESLEQSSTSTPVVSSAPDPDFTPALTKAEKKNKKNKKKTAGLASYFDGPEVPTPPAKDEIVDTNVVPMVEELAAVDQHGSSEHLTAEVSTDAKNEEPASSVPDRSIATTKPTPEEEAVDDFATPHEQPKALRTEEPINPASDRSVEIPRLTLVEESAVEEMPEDFATPLDQVDAPEEFFPVTKGEKKGKKSKKQPFLFEDVGESAVAEPSSVSEPVEQPFTVTSSKKGKKKGKKAKSTTPSDLATPRDASPERDTMEVPEGAQALKSTDVEIKDSSMETQDRATPDNQAAEMAEFVDDGPNTDLVSSLEVSEPQYDRDDLERGTRPEEISQPPDLPITEFNDDAPSSIPSVAESLFGQPTSMERSSYFPELPQESSTAYHVPQTAERDVDFAAAATAGLVSAGFSATLAESAFNDDDVHQSGPRKAGSERGVLEDHISSKATTTPGPSPALKAESNTFSPEAVLDDPVFSRSHSPQEALDTTDDLPPILQRPRKKRSSGSRSPPGSPPPSAVERAVTEDAPPAEALAEAAISDLEEEFPVTKTKKKKGKKGKKAKQASMAAETNTTQEAAAIEPEDRAVLADNSVGDLHDPSTSQKYELENPVEVSNQELEKTTATTHDPPSTPRDIESSSTPTGRRIKPMRKPSTKGKKGKRGSTLPWEEQEERSGTRGEISGALGAGLGIASATALKGMARKSQDSSTQDQENEELGEHGIETRDFAAAIDSPQRQSPSAAGARQTSVVSSVSPNLERVKRKAAANTAEPPSKAHHIWDIRDYVQEPTWASPQEHRDSAVHIGGSPQTKSLPLMPDTTRDSGYHDTPILLPPEHHAPRSVDTHESTPPLSSNMPSSKEQLQGSDEVGSDWEVSAHPTLVDELQRDMVPPRSRPVSLAEGTAPPSTFTSPMDATTKARTSYLFSSSPSIRDTPIRRPRTPDESRQAIPDEDLTPSIAGRTPTSPSDTGALSMAPRGSGDQSSPSPFGTGSSMRSLGRDSTMTPSRNLATIEEQGSEPGSSPLSHKAQRTSPPEASLHHRFRSLSPPEHASPDHEHRDSAGLDHVLAQSPRSPHTLDLPADSARSLGSPSLQSPRDLRSPPPSSERSIAVNRLRSPLHSGTRTPDSAGQRRPLSAMSAHSHHSHGSNQSLRRTDRSLSGDLRIASRLSETQEPGATRGSTPAPIHSAPLSLLGIAAQDQDSPRNISPPGFGEAGPSDYDKFSEVSDKGKNRAVANAMGDVFVSIALSYHHNASIFGYARG</sequence>
<feature type="compositionally biased region" description="Low complexity" evidence="1">
    <location>
        <begin position="666"/>
        <end position="682"/>
    </location>
</feature>
<feature type="compositionally biased region" description="Basic and acidic residues" evidence="1">
    <location>
        <begin position="4113"/>
        <end position="4122"/>
    </location>
</feature>
<feature type="compositionally biased region" description="Basic residues" evidence="1">
    <location>
        <begin position="2690"/>
        <end position="2700"/>
    </location>
</feature>
<feature type="compositionally biased region" description="Low complexity" evidence="1">
    <location>
        <begin position="1237"/>
        <end position="1253"/>
    </location>
</feature>
<feature type="compositionally biased region" description="Basic and acidic residues" evidence="1">
    <location>
        <begin position="101"/>
        <end position="135"/>
    </location>
</feature>
<feature type="compositionally biased region" description="Basic residues" evidence="1">
    <location>
        <begin position="2454"/>
        <end position="2465"/>
    </location>
</feature>
<feature type="compositionally biased region" description="Basic and acidic residues" evidence="1">
    <location>
        <begin position="3073"/>
        <end position="3091"/>
    </location>
</feature>
<feature type="compositionally biased region" description="Low complexity" evidence="1">
    <location>
        <begin position="519"/>
        <end position="538"/>
    </location>
</feature>
<feature type="compositionally biased region" description="Basic and acidic residues" evidence="1">
    <location>
        <begin position="795"/>
        <end position="804"/>
    </location>
</feature>
<evidence type="ECO:0000313" key="3">
    <source>
        <dbReference type="Proteomes" id="UP000504638"/>
    </source>
</evidence>
<feature type="compositionally biased region" description="Basic residues" evidence="1">
    <location>
        <begin position="3269"/>
        <end position="3283"/>
    </location>
</feature>
<proteinExistence type="predicted"/>
<feature type="compositionally biased region" description="Low complexity" evidence="1">
    <location>
        <begin position="2107"/>
        <end position="2119"/>
    </location>
</feature>
<feature type="compositionally biased region" description="Low complexity" evidence="1">
    <location>
        <begin position="394"/>
        <end position="444"/>
    </location>
</feature>
<feature type="compositionally biased region" description="Basic residues" evidence="1">
    <location>
        <begin position="2287"/>
        <end position="2298"/>
    </location>
</feature>
<feature type="compositionally biased region" description="Polar residues" evidence="1">
    <location>
        <begin position="4374"/>
        <end position="4403"/>
    </location>
</feature>
<feature type="compositionally biased region" description="Acidic residues" evidence="1">
    <location>
        <begin position="2862"/>
        <end position="2884"/>
    </location>
</feature>
<feature type="compositionally biased region" description="Basic residues" evidence="1">
    <location>
        <begin position="2520"/>
        <end position="2531"/>
    </location>
</feature>
<feature type="compositionally biased region" description="Basic and acidic residues" evidence="1">
    <location>
        <begin position="3527"/>
        <end position="3540"/>
    </location>
</feature>
<feature type="compositionally biased region" description="Basic and acidic residues" evidence="1">
    <location>
        <begin position="4445"/>
        <end position="4456"/>
    </location>
</feature>
<feature type="compositionally biased region" description="Acidic residues" evidence="1">
    <location>
        <begin position="1909"/>
        <end position="1926"/>
    </location>
</feature>
<feature type="compositionally biased region" description="Basic residues" evidence="1">
    <location>
        <begin position="1878"/>
        <end position="1888"/>
    </location>
</feature>
<feature type="compositionally biased region" description="Basic residues" evidence="1">
    <location>
        <begin position="2786"/>
        <end position="2799"/>
    </location>
</feature>
<feature type="compositionally biased region" description="Basic and acidic residues" evidence="1">
    <location>
        <begin position="1"/>
        <end position="94"/>
    </location>
</feature>
<feature type="region of interest" description="Disordered" evidence="1">
    <location>
        <begin position="1793"/>
        <end position="2902"/>
    </location>
</feature>
<feature type="compositionally biased region" description="Basic residues" evidence="1">
    <location>
        <begin position="3435"/>
        <end position="3444"/>
    </location>
</feature>
<feature type="compositionally biased region" description="Basic residues" evidence="1">
    <location>
        <begin position="2636"/>
        <end position="2646"/>
    </location>
</feature>
<feature type="compositionally biased region" description="Basic and acidic residues" evidence="1">
    <location>
        <begin position="4229"/>
        <end position="4241"/>
    </location>
</feature>
<feature type="region of interest" description="Disordered" evidence="1">
    <location>
        <begin position="3818"/>
        <end position="4080"/>
    </location>
</feature>
<feature type="compositionally biased region" description="Basic and acidic residues" evidence="1">
    <location>
        <begin position="270"/>
        <end position="284"/>
    </location>
</feature>
<feature type="compositionally biased region" description="Basic residues" evidence="1">
    <location>
        <begin position="2078"/>
        <end position="2091"/>
    </location>
</feature>
<feature type="compositionally biased region" description="Basic residues" evidence="1">
    <location>
        <begin position="785"/>
        <end position="794"/>
    </location>
</feature>
<feature type="compositionally biased region" description="Basic and acidic residues" evidence="1">
    <location>
        <begin position="648"/>
        <end position="657"/>
    </location>
</feature>
<dbReference type="Proteomes" id="UP000504638">
    <property type="component" value="Unplaced"/>
</dbReference>
<feature type="compositionally biased region" description="Polar residues" evidence="1">
    <location>
        <begin position="1175"/>
        <end position="1219"/>
    </location>
</feature>
<feature type="compositionally biased region" description="Polar residues" evidence="1">
    <location>
        <begin position="963"/>
        <end position="975"/>
    </location>
</feature>
<feature type="compositionally biased region" description="Low complexity" evidence="1">
    <location>
        <begin position="2383"/>
        <end position="2395"/>
    </location>
</feature>
<feature type="region of interest" description="Disordered" evidence="1">
    <location>
        <begin position="3202"/>
        <end position="3463"/>
    </location>
</feature>
<feature type="compositionally biased region" description="Basic residues" evidence="1">
    <location>
        <begin position="2011"/>
        <end position="2022"/>
    </location>
</feature>
<feature type="region of interest" description="Disordered" evidence="1">
    <location>
        <begin position="373"/>
        <end position="1270"/>
    </location>
</feature>
<feature type="compositionally biased region" description="Low complexity" evidence="1">
    <location>
        <begin position="2489"/>
        <end position="2498"/>
    </location>
</feature>
<feature type="compositionally biased region" description="Basic and acidic residues" evidence="1">
    <location>
        <begin position="179"/>
        <end position="197"/>
    </location>
</feature>
<feature type="region of interest" description="Disordered" evidence="1">
    <location>
        <begin position="254"/>
        <end position="284"/>
    </location>
</feature>
<feature type="compositionally biased region" description="Basic residues" evidence="1">
    <location>
        <begin position="3388"/>
        <end position="3399"/>
    </location>
</feature>
<feature type="compositionally biased region" description="Basic residues" evidence="1">
    <location>
        <begin position="708"/>
        <end position="718"/>
    </location>
</feature>
<feature type="compositionally biased region" description="Basic and acidic residues" evidence="1">
    <location>
        <begin position="1551"/>
        <end position="1563"/>
    </location>
</feature>
<feature type="compositionally biased region" description="Basic and acidic residues" evidence="1">
    <location>
        <begin position="461"/>
        <end position="488"/>
    </location>
</feature>
<keyword evidence="3" id="KW-1185">Reference proteome</keyword>
<feature type="region of interest" description="Disordered" evidence="1">
    <location>
        <begin position="1"/>
        <end position="135"/>
    </location>
</feature>
<feature type="compositionally biased region" description="Basic residues" evidence="1">
    <location>
        <begin position="2585"/>
        <end position="2595"/>
    </location>
</feature>
<feature type="compositionally biased region" description="Low complexity" evidence="1">
    <location>
        <begin position="3608"/>
        <end position="3622"/>
    </location>
</feature>
<dbReference type="OrthoDB" id="5365701at2759"/>
<dbReference type="RefSeq" id="XP_033537660.1">
    <property type="nucleotide sequence ID" value="XM_033673609.1"/>
</dbReference>
<feature type="region of interest" description="Disordered" evidence="1">
    <location>
        <begin position="314"/>
        <end position="336"/>
    </location>
</feature>
<feature type="compositionally biased region" description="Low complexity" evidence="1">
    <location>
        <begin position="3112"/>
        <end position="3127"/>
    </location>
</feature>
<reference evidence="4" key="3">
    <citation type="submission" date="2025-04" db="UniProtKB">
        <authorList>
            <consortium name="RefSeq"/>
        </authorList>
    </citation>
    <scope>IDENTIFICATION</scope>
    <source>
        <strain evidence="4">CBS 781.70</strain>
    </source>
</reference>
<dbReference type="GeneID" id="54414179"/>
<feature type="compositionally biased region" description="Polar residues" evidence="1">
    <location>
        <begin position="931"/>
        <end position="946"/>
    </location>
</feature>
<feature type="region of interest" description="Disordered" evidence="1">
    <location>
        <begin position="3007"/>
        <end position="3185"/>
    </location>
</feature>
<gene>
    <name evidence="2 4" type="ORF">P152DRAFT_108596</name>
</gene>
<feature type="compositionally biased region" description="Acidic residues" evidence="1">
    <location>
        <begin position="1633"/>
        <end position="1643"/>
    </location>
</feature>
<feature type="compositionally biased region" description="Basic residues" evidence="1">
    <location>
        <begin position="2146"/>
        <end position="2157"/>
    </location>
</feature>
<feature type="compositionally biased region" description="Polar residues" evidence="1">
    <location>
        <begin position="4412"/>
        <end position="4428"/>
    </location>
</feature>
<feature type="compositionally biased region" description="Basic and acidic residues" evidence="1">
    <location>
        <begin position="3673"/>
        <end position="3689"/>
    </location>
</feature>
<feature type="compositionally biased region" description="Polar residues" evidence="1">
    <location>
        <begin position="3291"/>
        <end position="3313"/>
    </location>
</feature>
<feature type="compositionally biased region" description="Basic and acidic residues" evidence="1">
    <location>
        <begin position="2888"/>
        <end position="2898"/>
    </location>
</feature>
<feature type="compositionally biased region" description="Polar residues" evidence="1">
    <location>
        <begin position="4299"/>
        <end position="4319"/>
    </location>
</feature>
<feature type="compositionally biased region" description="Basic residues" evidence="1">
    <location>
        <begin position="1611"/>
        <end position="1627"/>
    </location>
</feature>
<feature type="compositionally biased region" description="Basic residues" evidence="1">
    <location>
        <begin position="3153"/>
        <end position="3165"/>
    </location>
</feature>
<feature type="compositionally biased region" description="Polar residues" evidence="1">
    <location>
        <begin position="4009"/>
        <end position="4025"/>
    </location>
</feature>
<feature type="compositionally biased region" description="Polar residues" evidence="1">
    <location>
        <begin position="2347"/>
        <end position="2357"/>
    </location>
</feature>
<feature type="compositionally biased region" description="Basic and acidic residues" evidence="1">
    <location>
        <begin position="3484"/>
        <end position="3501"/>
    </location>
</feature>
<feature type="compositionally biased region" description="Basic residues" evidence="1">
    <location>
        <begin position="3631"/>
        <end position="3641"/>
    </location>
</feature>
<accession>A0A6G1GDU3</accession>
<feature type="compositionally biased region" description="Basic and acidic residues" evidence="1">
    <location>
        <begin position="883"/>
        <end position="898"/>
    </location>
</feature>
<feature type="compositionally biased region" description="Polar residues" evidence="1">
    <location>
        <begin position="4562"/>
        <end position="4574"/>
    </location>
</feature>
<feature type="compositionally biased region" description="Low complexity" evidence="1">
    <location>
        <begin position="3923"/>
        <end position="3937"/>
    </location>
</feature>
<feature type="region of interest" description="Disordered" evidence="1">
    <location>
        <begin position="1520"/>
        <end position="1563"/>
    </location>
</feature>
<reference evidence="2 4" key="1">
    <citation type="submission" date="2020-01" db="EMBL/GenBank/DDBJ databases">
        <authorList>
            <consortium name="DOE Joint Genome Institute"/>
            <person name="Haridas S."/>
            <person name="Albert R."/>
            <person name="Binder M."/>
            <person name="Bloem J."/>
            <person name="Labutti K."/>
            <person name="Salamov A."/>
            <person name="Andreopoulos B."/>
            <person name="Baker S.E."/>
            <person name="Barry K."/>
            <person name="Bills G."/>
            <person name="Bluhm B.H."/>
            <person name="Cannon C."/>
            <person name="Castanera R."/>
            <person name="Culley D.E."/>
            <person name="Daum C."/>
            <person name="Ezra D."/>
            <person name="Gonzalez J.B."/>
            <person name="Henrissat B."/>
            <person name="Kuo A."/>
            <person name="Liang C."/>
            <person name="Lipzen A."/>
            <person name="Lutzoni F."/>
            <person name="Magnuson J."/>
            <person name="Mondo S."/>
            <person name="Nolan M."/>
            <person name="Ohm R."/>
            <person name="Pangilinan J."/>
            <person name="Park H.-J."/>
            <person name="Ramirez L."/>
            <person name="Alfaro M."/>
            <person name="Sun H."/>
            <person name="Tritt A."/>
            <person name="Yoshinaga Y."/>
            <person name="Zwiers L.-H."/>
            <person name="Turgeon B.G."/>
            <person name="Goodwin S.B."/>
            <person name="Spatafora J.W."/>
            <person name="Crous P.W."/>
            <person name="Grigoriev I.V."/>
        </authorList>
    </citation>
    <scope>NUCLEOTIDE SEQUENCE</scope>
    <source>
        <strain evidence="2 4">CBS 781.70</strain>
    </source>
</reference>
<feature type="compositionally biased region" description="Basic and acidic residues" evidence="1">
    <location>
        <begin position="1003"/>
        <end position="1072"/>
    </location>
</feature>
<feature type="compositionally biased region" description="Low complexity" evidence="1">
    <location>
        <begin position="3965"/>
        <end position="3977"/>
    </location>
</feature>
<feature type="compositionally biased region" description="Polar residues" evidence="1">
    <location>
        <begin position="4242"/>
        <end position="4259"/>
    </location>
</feature>
<feature type="compositionally biased region" description="Basic and acidic residues" evidence="1">
    <location>
        <begin position="3719"/>
        <end position="3733"/>
    </location>
</feature>
<feature type="region of interest" description="Disordered" evidence="1">
    <location>
        <begin position="174"/>
        <end position="197"/>
    </location>
</feature>
<evidence type="ECO:0000313" key="4">
    <source>
        <dbReference type="RefSeq" id="XP_033537660.1"/>
    </source>
</evidence>
<feature type="region of interest" description="Disordered" evidence="1">
    <location>
        <begin position="4093"/>
        <end position="4619"/>
    </location>
</feature>
<feature type="compositionally biased region" description="Basic and acidic residues" evidence="1">
    <location>
        <begin position="3831"/>
        <end position="3843"/>
    </location>
</feature>
<feature type="compositionally biased region" description="Basic and acidic residues" evidence="1">
    <location>
        <begin position="539"/>
        <end position="570"/>
    </location>
</feature>
<feature type="compositionally biased region" description="Basic residues" evidence="1">
    <location>
        <begin position="3061"/>
        <end position="3072"/>
    </location>
</feature>